<protein>
    <submittedName>
        <fullName evidence="1">DUF4148 domain-containing protein</fullName>
    </submittedName>
</protein>
<proteinExistence type="predicted"/>
<comment type="caution">
    <text evidence="1">The sequence shown here is derived from an EMBL/GenBank/DDBJ whole genome shotgun (WGS) entry which is preliminary data.</text>
</comment>
<dbReference type="Pfam" id="PF13663">
    <property type="entry name" value="DUF4148"/>
    <property type="match status" value="1"/>
</dbReference>
<dbReference type="Proteomes" id="UP001596084">
    <property type="component" value="Unassembled WGS sequence"/>
</dbReference>
<keyword evidence="2" id="KW-1185">Reference proteome</keyword>
<dbReference type="InterPro" id="IPR025421">
    <property type="entry name" value="DUF4148"/>
</dbReference>
<organism evidence="1 2">
    <name type="scientific">Polaromonas jejuensis</name>
    <dbReference type="NCBI Taxonomy" id="457502"/>
    <lineage>
        <taxon>Bacteria</taxon>
        <taxon>Pseudomonadati</taxon>
        <taxon>Pseudomonadota</taxon>
        <taxon>Betaproteobacteria</taxon>
        <taxon>Burkholderiales</taxon>
        <taxon>Comamonadaceae</taxon>
        <taxon>Polaromonas</taxon>
    </lineage>
</organism>
<sequence>MTSTKTRAQVRAELQQAQREGYTVNIGNTYRAALRRY</sequence>
<dbReference type="EMBL" id="JBHSMX010000057">
    <property type="protein sequence ID" value="MFC5522744.1"/>
    <property type="molecule type" value="Genomic_DNA"/>
</dbReference>
<accession>A0ABW0QJ65</accession>
<dbReference type="RefSeq" id="WP_169804414.1">
    <property type="nucleotide sequence ID" value="NZ_JBHSMX010000057.1"/>
</dbReference>
<gene>
    <name evidence="1" type="ORF">ACFPP7_17790</name>
</gene>
<reference evidence="2" key="1">
    <citation type="journal article" date="2019" name="Int. J. Syst. Evol. Microbiol.">
        <title>The Global Catalogue of Microorganisms (GCM) 10K type strain sequencing project: providing services to taxonomists for standard genome sequencing and annotation.</title>
        <authorList>
            <consortium name="The Broad Institute Genomics Platform"/>
            <consortium name="The Broad Institute Genome Sequencing Center for Infectious Disease"/>
            <person name="Wu L."/>
            <person name="Ma J."/>
        </authorList>
    </citation>
    <scope>NUCLEOTIDE SEQUENCE [LARGE SCALE GENOMIC DNA]</scope>
    <source>
        <strain evidence="2">CGMCC 4.7277</strain>
    </source>
</reference>
<evidence type="ECO:0000313" key="1">
    <source>
        <dbReference type="EMBL" id="MFC5522744.1"/>
    </source>
</evidence>
<evidence type="ECO:0000313" key="2">
    <source>
        <dbReference type="Proteomes" id="UP001596084"/>
    </source>
</evidence>
<name>A0ABW0QJ65_9BURK</name>